<organism evidence="1 2">
    <name type="scientific">Vreelandella alkaliphila</name>
    <dbReference type="NCBI Taxonomy" id="272774"/>
    <lineage>
        <taxon>Bacteria</taxon>
        <taxon>Pseudomonadati</taxon>
        <taxon>Pseudomonadota</taxon>
        <taxon>Gammaproteobacteria</taxon>
        <taxon>Oceanospirillales</taxon>
        <taxon>Halomonadaceae</taxon>
        <taxon>Vreelandella</taxon>
    </lineage>
</organism>
<dbReference type="Proteomes" id="UP001276761">
    <property type="component" value="Unassembled WGS sequence"/>
</dbReference>
<evidence type="ECO:0000313" key="1">
    <source>
        <dbReference type="EMBL" id="MDX5979548.1"/>
    </source>
</evidence>
<evidence type="ECO:0000313" key="2">
    <source>
        <dbReference type="Proteomes" id="UP001276761"/>
    </source>
</evidence>
<accession>A0AAJ2RW41</accession>
<reference evidence="1" key="1">
    <citation type="submission" date="2023-11" db="EMBL/GenBank/DDBJ databases">
        <title>MicrobeMod: A computational toolkit for identifying prokaryotic methylation and restriction-modification with nanopore sequencing.</title>
        <authorList>
            <person name="Crits-Christoph A."/>
            <person name="Kang S.C."/>
            <person name="Lee H."/>
            <person name="Ostrov N."/>
        </authorList>
    </citation>
    <scope>NUCLEOTIDE SEQUENCE</scope>
    <source>
        <strain evidence="1">ATCC BAA-953</strain>
    </source>
</reference>
<dbReference type="EMBL" id="JAWXXT010000002">
    <property type="protein sequence ID" value="MDX5979548.1"/>
    <property type="molecule type" value="Genomic_DNA"/>
</dbReference>
<dbReference type="GeneID" id="303167536"/>
<proteinExistence type="predicted"/>
<name>A0AAJ2RW41_9GAMM</name>
<sequence length="481" mass="54264">MGWLVDRLTPYKREQPRWHDLAVALETYWDTYNTPALERIEQMRSVFTAHNEDVEALLREAGVQFEVGLPIIDGNRAFAYAWRSYEIHRKDNAAVLGQVLSRDFSGLDVRWEPLLAPKNKPYGHGEFLTLHDIELMGLDRHDYFRTYRGVVMANLPGIHSVGYDTEAFSAAVKRKVDVLRPAHVVHDGEYFFSVFRSLIELPVHLYRHAENVQPTWFELGARYLDNDAQDGEHLDQSPLESMRDTNALSKRLLSWEMPAWGLDAGKIIDGSYWGLIGIEGDKRQAFGVLGHHHQPITHIGSTLASQGLQEAIKQVAPAYWTLGRYPFDVLRADDHLTDVWGGSPFPGWTQQSRNGQSLAKFWSMPPWGLDLGLSIEGEHWGLEGVEGAVARRFVSRQHRRLIGMATLNPKFSKAPRAIYSLPPVTNCYNECSPSVALTPTVGGQSVARHSSVSTTQRLLYGPAFDELPGDVAPLDMHYEEA</sequence>
<dbReference type="AlphaFoldDB" id="A0AAJ2RW41"/>
<protein>
    <submittedName>
        <fullName evidence="1">Uncharacterized protein</fullName>
    </submittedName>
</protein>
<comment type="caution">
    <text evidence="1">The sequence shown here is derived from an EMBL/GenBank/DDBJ whole genome shotgun (WGS) entry which is preliminary data.</text>
</comment>
<dbReference type="RefSeq" id="WP_198350058.1">
    <property type="nucleotide sequence ID" value="NZ_JABASV010000012.1"/>
</dbReference>
<gene>
    <name evidence="1" type="ORF">SIL78_18535</name>
</gene>